<dbReference type="EMBL" id="CP081135">
    <property type="protein sequence ID" value="UEL48290.1"/>
    <property type="molecule type" value="Genomic_DNA"/>
</dbReference>
<dbReference type="InterPro" id="IPR012869">
    <property type="entry name" value="RHH_5"/>
</dbReference>
<dbReference type="Pfam" id="PF07878">
    <property type="entry name" value="RHH_5"/>
    <property type="match status" value="1"/>
</dbReference>
<protein>
    <submittedName>
        <fullName evidence="2">DNA-binding protein</fullName>
    </submittedName>
</protein>
<evidence type="ECO:0000313" key="2">
    <source>
        <dbReference type="EMBL" id="UEL48290.1"/>
    </source>
</evidence>
<gene>
    <name evidence="2" type="ORF">JW646_02220</name>
</gene>
<keyword evidence="3" id="KW-1185">Reference proteome</keyword>
<evidence type="ECO:0000313" key="3">
    <source>
        <dbReference type="Proteomes" id="UP001198983"/>
    </source>
</evidence>
<dbReference type="AlphaFoldDB" id="A0AAX2ZIH2"/>
<keyword evidence="2" id="KW-0238">DNA-binding</keyword>
<accession>A0AAX2ZIH2</accession>
<feature type="domain" description="CopG-like ribbon-helix-helix" evidence="1">
    <location>
        <begin position="9"/>
        <end position="49"/>
    </location>
</feature>
<organism evidence="2 3">
    <name type="scientific">Terrisporobacter hibernicus</name>
    <dbReference type="NCBI Taxonomy" id="2813371"/>
    <lineage>
        <taxon>Bacteria</taxon>
        <taxon>Bacillati</taxon>
        <taxon>Bacillota</taxon>
        <taxon>Clostridia</taxon>
        <taxon>Peptostreptococcales</taxon>
        <taxon>Peptostreptococcaceae</taxon>
        <taxon>Terrisporobacter</taxon>
    </lineage>
</organism>
<dbReference type="KEGG" id="tem:JW646_02220"/>
<dbReference type="Proteomes" id="UP001198983">
    <property type="component" value="Chromosome"/>
</dbReference>
<dbReference type="GO" id="GO:0003677">
    <property type="term" value="F:DNA binding"/>
    <property type="evidence" value="ECO:0007669"/>
    <property type="project" value="UniProtKB-KW"/>
</dbReference>
<reference evidence="2 3" key="1">
    <citation type="journal article" date="2023" name="Int. J. Syst. Evol. Microbiol.">
        <title>Terrisporobacter hibernicus sp. nov., isolated from bovine faeces in Northern Ireland.</title>
        <authorList>
            <person name="Mitchell M."/>
            <person name="Nguyen S.V."/>
            <person name="Connor M."/>
            <person name="Fairley D.J."/>
            <person name="Donoghue O."/>
            <person name="Marshall H."/>
            <person name="Koolman L."/>
            <person name="McMullan G."/>
            <person name="Schaffer K.E."/>
            <person name="McGrath J.W."/>
            <person name="Fanning S."/>
        </authorList>
    </citation>
    <scope>NUCLEOTIDE SEQUENCE [LARGE SCALE GENOMIC DNA]</scope>
    <source>
        <strain evidence="2 3">MCA3</strain>
    </source>
</reference>
<proteinExistence type="predicted"/>
<dbReference type="InterPro" id="IPR013321">
    <property type="entry name" value="Arc_rbn_hlx_hlx"/>
</dbReference>
<evidence type="ECO:0000259" key="1">
    <source>
        <dbReference type="Pfam" id="PF07878"/>
    </source>
</evidence>
<dbReference type="SUPFAM" id="SSF47598">
    <property type="entry name" value="Ribbon-helix-helix"/>
    <property type="match status" value="1"/>
</dbReference>
<dbReference type="GO" id="GO:0006355">
    <property type="term" value="P:regulation of DNA-templated transcription"/>
    <property type="evidence" value="ECO:0007669"/>
    <property type="project" value="InterPro"/>
</dbReference>
<sequence length="50" mass="5857">MAINKEKNTRIVITLPKEVKEQVQELANKDNRTMTNYIVNLILKDLESKK</sequence>
<name>A0AAX2ZIH2_9FIRM</name>
<dbReference type="InterPro" id="IPR010985">
    <property type="entry name" value="Ribbon_hlx_hlx"/>
</dbReference>
<dbReference type="Gene3D" id="1.10.1220.10">
    <property type="entry name" value="Met repressor-like"/>
    <property type="match status" value="1"/>
</dbReference>
<dbReference type="RefSeq" id="WP_228416422.1">
    <property type="nucleotide sequence ID" value="NZ_CP081135.1"/>
</dbReference>